<keyword evidence="2" id="KW-1185">Reference proteome</keyword>
<sequence length="65" mass="7064">MDQGNIIPPDAVWRKPLRSVGEGACVEVAELEKHVAIRDSKDRSGPALVVTNAVWMALVDTLKLP</sequence>
<dbReference type="EMBL" id="CP150484">
    <property type="protein sequence ID" value="WYW21247.1"/>
    <property type="molecule type" value="Genomic_DNA"/>
</dbReference>
<organism evidence="1 2">
    <name type="scientific">Amycolatopsis coloradensis</name>
    <dbReference type="NCBI Taxonomy" id="76021"/>
    <lineage>
        <taxon>Bacteria</taxon>
        <taxon>Bacillati</taxon>
        <taxon>Actinomycetota</taxon>
        <taxon>Actinomycetes</taxon>
        <taxon>Pseudonocardiales</taxon>
        <taxon>Pseudonocardiaceae</taxon>
        <taxon>Amycolatopsis</taxon>
    </lineage>
</organism>
<accession>A0ACD5BPU6</accession>
<gene>
    <name evidence="1" type="ORF">LCL61_37450</name>
</gene>
<dbReference type="Proteomes" id="UP001456344">
    <property type="component" value="Chromosome"/>
</dbReference>
<protein>
    <submittedName>
        <fullName evidence="1">DUF397 domain-containing protein</fullName>
    </submittedName>
</protein>
<name>A0ACD5BPU6_9PSEU</name>
<evidence type="ECO:0000313" key="1">
    <source>
        <dbReference type="EMBL" id="WYW21247.1"/>
    </source>
</evidence>
<evidence type="ECO:0000313" key="2">
    <source>
        <dbReference type="Proteomes" id="UP001456344"/>
    </source>
</evidence>
<proteinExistence type="predicted"/>
<reference evidence="1" key="1">
    <citation type="submission" date="2023-10" db="EMBL/GenBank/DDBJ databases">
        <title>Whole genome sequencing of actinobacterial strain Amycolatopsis sp. (BCA-696) identifies the underlying plant growth-promoting genes.</title>
        <authorList>
            <person name="Gandham P."/>
            <person name="Vadla N."/>
            <person name="Saji A."/>
            <person name="Srinivas V."/>
            <person name="Ruperao P."/>
            <person name="Selvanayagam S."/>
            <person name="Saxena R.K."/>
            <person name="Rathore A."/>
            <person name="Gopalakrishnan S."/>
            <person name="Thakur V."/>
        </authorList>
    </citation>
    <scope>NUCLEOTIDE SEQUENCE</scope>
    <source>
        <strain evidence="1">BCA-696</strain>
    </source>
</reference>